<feature type="domain" description="CMP/dCMP-type deaminase" evidence="9">
    <location>
        <begin position="24"/>
        <end position="154"/>
    </location>
</feature>
<name>A0AAV1FBL7_XYRNO</name>
<dbReference type="Gene3D" id="3.40.140.10">
    <property type="entry name" value="Cytidine Deaminase, domain 2"/>
    <property type="match status" value="1"/>
</dbReference>
<evidence type="ECO:0000256" key="4">
    <source>
        <dbReference type="ARBA" id="ARBA00022727"/>
    </source>
</evidence>
<dbReference type="CDD" id="cd01286">
    <property type="entry name" value="deoxycytidylate_deaminase"/>
    <property type="match status" value="1"/>
</dbReference>
<comment type="cofactor">
    <cofactor evidence="1">
        <name>Zn(2+)</name>
        <dbReference type="ChEBI" id="CHEBI:29105"/>
    </cofactor>
</comment>
<evidence type="ECO:0000256" key="8">
    <source>
        <dbReference type="ARBA" id="ARBA00041763"/>
    </source>
</evidence>
<evidence type="ECO:0000313" key="10">
    <source>
        <dbReference type="EMBL" id="CAJ1057902.1"/>
    </source>
</evidence>
<keyword evidence="3" id="KW-0479">Metal-binding</keyword>
<dbReference type="InterPro" id="IPR015517">
    <property type="entry name" value="dCMP_deaminase-rel"/>
</dbReference>
<evidence type="ECO:0000256" key="2">
    <source>
        <dbReference type="ARBA" id="ARBA00006576"/>
    </source>
</evidence>
<protein>
    <recommendedName>
        <fullName evidence="8">dCMP deaminase</fullName>
        <ecNumber evidence="7">3.5.4.12</ecNumber>
    </recommendedName>
    <alternativeName>
        <fullName evidence="8">dCMP deaminase</fullName>
    </alternativeName>
</protein>
<evidence type="ECO:0000256" key="6">
    <source>
        <dbReference type="ARBA" id="ARBA00022833"/>
    </source>
</evidence>
<organism evidence="10 11">
    <name type="scientific">Xyrichtys novacula</name>
    <name type="common">Pearly razorfish</name>
    <name type="synonym">Hemipteronotus novacula</name>
    <dbReference type="NCBI Taxonomy" id="13765"/>
    <lineage>
        <taxon>Eukaryota</taxon>
        <taxon>Metazoa</taxon>
        <taxon>Chordata</taxon>
        <taxon>Craniata</taxon>
        <taxon>Vertebrata</taxon>
        <taxon>Euteleostomi</taxon>
        <taxon>Actinopterygii</taxon>
        <taxon>Neopterygii</taxon>
        <taxon>Teleostei</taxon>
        <taxon>Neoteleostei</taxon>
        <taxon>Acanthomorphata</taxon>
        <taxon>Eupercaria</taxon>
        <taxon>Labriformes</taxon>
        <taxon>Labridae</taxon>
        <taxon>Xyrichtys</taxon>
    </lineage>
</organism>
<reference evidence="10" key="1">
    <citation type="submission" date="2023-08" db="EMBL/GenBank/DDBJ databases">
        <authorList>
            <person name="Alioto T."/>
            <person name="Alioto T."/>
            <person name="Gomez Garrido J."/>
        </authorList>
    </citation>
    <scope>NUCLEOTIDE SEQUENCE</scope>
</reference>
<evidence type="ECO:0000259" key="9">
    <source>
        <dbReference type="PROSITE" id="PS51747"/>
    </source>
</evidence>
<dbReference type="AlphaFoldDB" id="A0AAV1FBL7"/>
<dbReference type="SUPFAM" id="SSF53927">
    <property type="entry name" value="Cytidine deaminase-like"/>
    <property type="match status" value="1"/>
</dbReference>
<gene>
    <name evidence="10" type="ORF">XNOV1_A003467</name>
</gene>
<evidence type="ECO:0000256" key="7">
    <source>
        <dbReference type="ARBA" id="ARBA00038938"/>
    </source>
</evidence>
<dbReference type="InterPro" id="IPR016192">
    <property type="entry name" value="APOBEC/CMP_deaminase_Zn-bd"/>
</dbReference>
<dbReference type="EMBL" id="OY660869">
    <property type="protein sequence ID" value="CAJ1057902.1"/>
    <property type="molecule type" value="Genomic_DNA"/>
</dbReference>
<evidence type="ECO:0000313" key="11">
    <source>
        <dbReference type="Proteomes" id="UP001178508"/>
    </source>
</evidence>
<evidence type="ECO:0000256" key="5">
    <source>
        <dbReference type="ARBA" id="ARBA00022801"/>
    </source>
</evidence>
<dbReference type="GO" id="GO:0005737">
    <property type="term" value="C:cytoplasm"/>
    <property type="evidence" value="ECO:0007669"/>
    <property type="project" value="TreeGrafter"/>
</dbReference>
<dbReference type="GO" id="GO:0008270">
    <property type="term" value="F:zinc ion binding"/>
    <property type="evidence" value="ECO:0007669"/>
    <property type="project" value="InterPro"/>
</dbReference>
<comment type="similarity">
    <text evidence="2">Belongs to the cytidine and deoxycytidylate deaminase family.</text>
</comment>
<accession>A0AAV1FBL7</accession>
<dbReference type="InterPro" id="IPR035105">
    <property type="entry name" value="Deoxycytidylate_deaminase_dom"/>
</dbReference>
<dbReference type="PANTHER" id="PTHR11086">
    <property type="entry name" value="DEOXYCYTIDYLATE DEAMINASE-RELATED"/>
    <property type="match status" value="1"/>
</dbReference>
<dbReference type="PANTHER" id="PTHR11086:SF18">
    <property type="entry name" value="DEOXYCYTIDYLATE DEAMINASE"/>
    <property type="match status" value="1"/>
</dbReference>
<keyword evidence="6" id="KW-0862">Zinc</keyword>
<dbReference type="EC" id="3.5.4.12" evidence="7"/>
<keyword evidence="11" id="KW-1185">Reference proteome</keyword>
<dbReference type="InterPro" id="IPR016193">
    <property type="entry name" value="Cytidine_deaminase-like"/>
</dbReference>
<dbReference type="PROSITE" id="PS51747">
    <property type="entry name" value="CYT_DCMP_DEAMINASES_2"/>
    <property type="match status" value="1"/>
</dbReference>
<dbReference type="PROSITE" id="PS00903">
    <property type="entry name" value="CYT_DCMP_DEAMINASES_1"/>
    <property type="match status" value="1"/>
</dbReference>
<sequence length="174" mass="19618">METRQPRSKKKRMASVQGRQDFLELEGYLMGVACLAAKRSRDPSTQENEILGVGFNRMPKGGEELTWNRDKSEEHPLENKYLYVCHAELNAIMDSNGADIRGSTIYVTLFPCNECAKLIIQAGISRVVYLSNKYENTHETQASERMLNLAGVQMDQFKPGQCREVVIDLTGEAV</sequence>
<dbReference type="GO" id="GO:0009165">
    <property type="term" value="P:nucleotide biosynthetic process"/>
    <property type="evidence" value="ECO:0007669"/>
    <property type="project" value="UniProtKB-KW"/>
</dbReference>
<dbReference type="Pfam" id="PF00383">
    <property type="entry name" value="dCMP_cyt_deam_1"/>
    <property type="match status" value="1"/>
</dbReference>
<dbReference type="Proteomes" id="UP001178508">
    <property type="component" value="Chromosome 6"/>
</dbReference>
<dbReference type="InterPro" id="IPR002125">
    <property type="entry name" value="CMP_dCMP_dom"/>
</dbReference>
<keyword evidence="5" id="KW-0378">Hydrolase</keyword>
<keyword evidence="4" id="KW-0545">Nucleotide biosynthesis</keyword>
<proteinExistence type="inferred from homology"/>
<dbReference type="GO" id="GO:0004132">
    <property type="term" value="F:dCMP deaminase activity"/>
    <property type="evidence" value="ECO:0007669"/>
    <property type="project" value="UniProtKB-EC"/>
</dbReference>
<evidence type="ECO:0000256" key="3">
    <source>
        <dbReference type="ARBA" id="ARBA00022723"/>
    </source>
</evidence>
<evidence type="ECO:0000256" key="1">
    <source>
        <dbReference type="ARBA" id="ARBA00001947"/>
    </source>
</evidence>